<dbReference type="PANTHER" id="PTHR38784:SF1">
    <property type="entry name" value="SUCROSE PHOSPHORYLASE"/>
    <property type="match status" value="1"/>
</dbReference>
<protein>
    <submittedName>
        <fullName evidence="1">Uncharacterized protein YaeQ</fullName>
    </submittedName>
</protein>
<comment type="caution">
    <text evidence="1">The sequence shown here is derived from an EMBL/GenBank/DDBJ whole genome shotgun (WGS) entry which is preliminary data.</text>
</comment>
<dbReference type="Pfam" id="PF07152">
    <property type="entry name" value="YaeQ"/>
    <property type="match status" value="1"/>
</dbReference>
<gene>
    <name evidence="1" type="ORF">DFO67_103300</name>
</gene>
<dbReference type="PIRSF" id="PIRSF011484">
    <property type="entry name" value="YaeQ"/>
    <property type="match status" value="1"/>
</dbReference>
<sequence length="179" mass="20230">MALTATPYKVDLSLSDLDRDVYATLRFTVARHPSETEERLAVRLLAHALWYAEGLAFGRGLSDVDEPALWEKSLDERILHWIEVGQPDAERLTWCSRRAERVSLLAYGNRRGWETRVLPSVSTLGNLNVAALPQAPLAALAENLPRSVKWAVMLSEDTLFVTDERDQHELPLEWLLGGR</sequence>
<dbReference type="Proteomes" id="UP000294489">
    <property type="component" value="Unassembled WGS sequence"/>
</dbReference>
<dbReference type="EMBL" id="SOEC01000003">
    <property type="protein sequence ID" value="TDX31701.1"/>
    <property type="molecule type" value="Genomic_DNA"/>
</dbReference>
<dbReference type="RefSeq" id="WP_134016579.1">
    <property type="nucleotide sequence ID" value="NZ_SOEC01000003.1"/>
</dbReference>
<accession>A0A4R8FXK5</accession>
<name>A0A4R8FXK5_9GAMM</name>
<dbReference type="AlphaFoldDB" id="A0A4R8FXK5"/>
<dbReference type="PANTHER" id="PTHR38784">
    <property type="entry name" value="SUCROSE PHOSPHORYLASE"/>
    <property type="match status" value="1"/>
</dbReference>
<dbReference type="InterPro" id="IPR038590">
    <property type="entry name" value="YaeQ_sf"/>
</dbReference>
<evidence type="ECO:0000313" key="1">
    <source>
        <dbReference type="EMBL" id="TDX31701.1"/>
    </source>
</evidence>
<dbReference type="SMART" id="SM01322">
    <property type="entry name" value="YaeQ"/>
    <property type="match status" value="1"/>
</dbReference>
<dbReference type="InterPro" id="IPR009822">
    <property type="entry name" value="YaeQ"/>
</dbReference>
<dbReference type="InterPro" id="IPR011335">
    <property type="entry name" value="Restrct_endonuc-II-like"/>
</dbReference>
<dbReference type="SUPFAM" id="SSF52980">
    <property type="entry name" value="Restriction endonuclease-like"/>
    <property type="match status" value="1"/>
</dbReference>
<dbReference type="Gene3D" id="3.10.640.10">
    <property type="entry name" value="Restriction endonuclease-like alpha-beta roll domain"/>
    <property type="match status" value="1"/>
</dbReference>
<reference evidence="1 2" key="1">
    <citation type="submission" date="2019-03" db="EMBL/GenBank/DDBJ databases">
        <title>Freshwater and sediment microbial communities from various areas in North America, analyzing microbe dynamics in response to fracking.</title>
        <authorList>
            <person name="Lamendella R."/>
        </authorList>
    </citation>
    <scope>NUCLEOTIDE SEQUENCE [LARGE SCALE GENOMIC DNA]</scope>
    <source>
        <strain evidence="1 2">6_TX</strain>
    </source>
</reference>
<dbReference type="OrthoDB" id="5293309at2"/>
<evidence type="ECO:0000313" key="2">
    <source>
        <dbReference type="Proteomes" id="UP000294489"/>
    </source>
</evidence>
<organism evidence="1 2">
    <name type="scientific">Modicisalibacter xianhensis</name>
    <dbReference type="NCBI Taxonomy" id="442341"/>
    <lineage>
        <taxon>Bacteria</taxon>
        <taxon>Pseudomonadati</taxon>
        <taxon>Pseudomonadota</taxon>
        <taxon>Gammaproteobacteria</taxon>
        <taxon>Oceanospirillales</taxon>
        <taxon>Halomonadaceae</taxon>
        <taxon>Modicisalibacter</taxon>
    </lineage>
</organism>
<proteinExistence type="predicted"/>